<name>S5T4H9_9GAMM</name>
<feature type="transmembrane region" description="Helical" evidence="6">
    <location>
        <begin position="659"/>
        <end position="680"/>
    </location>
</feature>
<dbReference type="InterPro" id="IPR050545">
    <property type="entry name" value="Mycobact_MmpL"/>
</dbReference>
<dbReference type="GO" id="GO:0005886">
    <property type="term" value="C:plasma membrane"/>
    <property type="evidence" value="ECO:0007669"/>
    <property type="project" value="UniProtKB-SubCell"/>
</dbReference>
<dbReference type="PROSITE" id="PS50156">
    <property type="entry name" value="SSD"/>
    <property type="match status" value="1"/>
</dbReference>
<reference evidence="9" key="2">
    <citation type="journal article" date="2016" name="Environ. Microbiol. Rep.">
        <title>Analysis of defence systems and a conjugative IncP-1 plasmid in the marine polyaromatic hydrocarbons-degrading bacterium Cycloclasticus sp. 78-ME.</title>
        <authorList>
            <person name="Yakimov M.M."/>
            <person name="Crisafi F."/>
            <person name="Messina E."/>
            <person name="Smedile F."/>
            <person name="Lopatina A."/>
            <person name="Denaro R."/>
            <person name="Pieper D.H."/>
            <person name="Golyshin P.N."/>
            <person name="Giuliano L."/>
        </authorList>
    </citation>
    <scope>NUCLEOTIDE SEQUENCE [LARGE SCALE GENOMIC DNA]</scope>
    <source>
        <strain evidence="9">78-ME</strain>
    </source>
</reference>
<organism evidence="8 9">
    <name type="scientific">Cycloclasticus zancles 78-ME</name>
    <dbReference type="NCBI Taxonomy" id="1198232"/>
    <lineage>
        <taxon>Bacteria</taxon>
        <taxon>Pseudomonadati</taxon>
        <taxon>Pseudomonadota</taxon>
        <taxon>Gammaproteobacteria</taxon>
        <taxon>Thiotrichales</taxon>
        <taxon>Piscirickettsiaceae</taxon>
        <taxon>Cycloclasticus</taxon>
    </lineage>
</organism>
<dbReference type="HOGENOM" id="CLU_008861_1_0_6"/>
<keyword evidence="9" id="KW-1185">Reference proteome</keyword>
<feature type="transmembrane region" description="Helical" evidence="6">
    <location>
        <begin position="15"/>
        <end position="39"/>
    </location>
</feature>
<dbReference type="InterPro" id="IPR000731">
    <property type="entry name" value="SSD"/>
</dbReference>
<evidence type="ECO:0000259" key="7">
    <source>
        <dbReference type="PROSITE" id="PS50156"/>
    </source>
</evidence>
<feature type="transmembrane region" description="Helical" evidence="6">
    <location>
        <begin position="250"/>
        <end position="272"/>
    </location>
</feature>
<feature type="transmembrane region" description="Helical" evidence="6">
    <location>
        <begin position="607"/>
        <end position="626"/>
    </location>
</feature>
<keyword evidence="2" id="KW-1003">Cell membrane</keyword>
<evidence type="ECO:0000256" key="3">
    <source>
        <dbReference type="ARBA" id="ARBA00022692"/>
    </source>
</evidence>
<evidence type="ECO:0000256" key="4">
    <source>
        <dbReference type="ARBA" id="ARBA00022989"/>
    </source>
</evidence>
<comment type="subcellular location">
    <subcellularLocation>
        <location evidence="1">Cell membrane</location>
        <topology evidence="1">Multi-pass membrane protein</topology>
    </subcellularLocation>
</comment>
<feature type="domain" description="SSD" evidence="7">
    <location>
        <begin position="254"/>
        <end position="375"/>
    </location>
</feature>
<keyword evidence="5 6" id="KW-0472">Membrane</keyword>
<feature type="transmembrane region" description="Helical" evidence="6">
    <location>
        <begin position="633"/>
        <end position="653"/>
    </location>
</feature>
<feature type="transmembrane region" description="Helical" evidence="6">
    <location>
        <begin position="353"/>
        <end position="376"/>
    </location>
</feature>
<feature type="transmembrane region" description="Helical" evidence="6">
    <location>
        <begin position="735"/>
        <end position="758"/>
    </location>
</feature>
<dbReference type="Gene3D" id="1.20.1640.10">
    <property type="entry name" value="Multidrug efflux transporter AcrB transmembrane domain"/>
    <property type="match status" value="2"/>
</dbReference>
<dbReference type="KEGG" id="cza:CYCME_0379"/>
<feature type="transmembrane region" description="Helical" evidence="6">
    <location>
        <begin position="226"/>
        <end position="243"/>
    </location>
</feature>
<dbReference type="Proteomes" id="UP000015380">
    <property type="component" value="Chromosome"/>
</dbReference>
<evidence type="ECO:0000256" key="5">
    <source>
        <dbReference type="ARBA" id="ARBA00023136"/>
    </source>
</evidence>
<feature type="transmembrane region" description="Helical" evidence="6">
    <location>
        <begin position="284"/>
        <end position="302"/>
    </location>
</feature>
<dbReference type="SUPFAM" id="SSF82866">
    <property type="entry name" value="Multidrug efflux transporter AcrB transmembrane domain"/>
    <property type="match status" value="2"/>
</dbReference>
<dbReference type="InterPro" id="IPR004869">
    <property type="entry name" value="MMPL_dom"/>
</dbReference>
<keyword evidence="4 6" id="KW-1133">Transmembrane helix</keyword>
<evidence type="ECO:0000256" key="1">
    <source>
        <dbReference type="ARBA" id="ARBA00004651"/>
    </source>
</evidence>
<dbReference type="EMBL" id="CP005996">
    <property type="protein sequence ID" value="AGS38721.1"/>
    <property type="molecule type" value="Genomic_DNA"/>
</dbReference>
<feature type="transmembrane region" description="Helical" evidence="6">
    <location>
        <begin position="405"/>
        <end position="422"/>
    </location>
</feature>
<dbReference type="PANTHER" id="PTHR33406">
    <property type="entry name" value="MEMBRANE PROTEIN MJ1562-RELATED"/>
    <property type="match status" value="1"/>
</dbReference>
<proteinExistence type="predicted"/>
<dbReference type="PANTHER" id="PTHR33406:SF13">
    <property type="entry name" value="MEMBRANE PROTEIN YDFJ"/>
    <property type="match status" value="1"/>
</dbReference>
<keyword evidence="3 6" id="KW-0812">Transmembrane</keyword>
<gene>
    <name evidence="8" type="ORF">CYCME_0379</name>
</gene>
<dbReference type="eggNOG" id="COG1033">
    <property type="taxonomic scope" value="Bacteria"/>
</dbReference>
<feature type="transmembrane region" description="Helical" evidence="6">
    <location>
        <begin position="322"/>
        <end position="341"/>
    </location>
</feature>
<dbReference type="AlphaFoldDB" id="S5T4H9"/>
<protein>
    <submittedName>
        <fullName evidence="8">Exporters of the RND superfamily</fullName>
    </submittedName>
</protein>
<dbReference type="RefSeq" id="WP_020931960.1">
    <property type="nucleotide sequence ID" value="NC_021917.1"/>
</dbReference>
<evidence type="ECO:0000256" key="6">
    <source>
        <dbReference type="SAM" id="Phobius"/>
    </source>
</evidence>
<reference evidence="8 9" key="1">
    <citation type="submission" date="2013-05" db="EMBL/GenBank/DDBJ databases">
        <title>Between feast and famine: a lifestyle of most important marine PAH-degrading bacterium Cycloclasticus sp. 7ME.</title>
        <authorList>
            <person name="Yakimov M.M."/>
            <person name="Messina E."/>
            <person name="Genovese M."/>
            <person name="Denaro R."/>
            <person name="Crisafi F."/>
            <person name="Russo D."/>
            <person name="Cappello S."/>
            <person name="Santisi S."/>
            <person name="Smedile F."/>
            <person name="Golyshina O.V."/>
            <person name="Tran H."/>
            <person name="Pieper D.H."/>
            <person name="Golyshin P.N."/>
            <person name="Giuliano L."/>
        </authorList>
    </citation>
    <scope>NUCLEOTIDE SEQUENCE [LARGE SCALE GENOMIC DNA]</scope>
    <source>
        <strain evidence="8 9">78-ME</strain>
    </source>
</reference>
<sequence length="776" mass="85806">MHRLETNFSEWVIRYRVAIIVLSVLVVIVSGLGVQYLGFTPDYRVYFRDDSPHLMAFNQNEATYSKSDNVFILIAPETGDVFEKEILTLVENLTEEAWQIPYSLRVDSIQNFQNTYAEDDDLIVEDLYAEASSLEQDDIQRVKSVALSDPLLYKRIISKDGGATAVNVTIEFPDIEPEEELREVVAHARELVKKYQEKYPTVKFYITGMAFMNNAFVESGQGDGETLFPISFVVMVLFLTILLRSVSAVFGVTLVIFMSTVVAFGLGGYAGVLLAPASVASGQMIMVLAVANSVHMLVTFIFDLQHNVAKTEALKESLRINLVPIFLTSVTTMIGFLGMNFNESAPYRDLGNLVAVGVFASMVFSLTFLPAIMSFLPVRIKPGEDAAVPYLEKFSRFSIKFHRPLLLLMCVVAILSAAAIPLNTSEEHFTTYFDHSVQFRVDSDATLDIMGGTFQLTYSLPANEKGGVSEPEYLKNLKAFADWYREQPETINVFVFTDTMLRLNKNMHGDDPAWQKLPESRDLAAQYTLLYEMSLPYGLDLNNQVNVDKSATRMVATVRDMTNNELMALEERAQAWLKANVPSTMTTIGTGTLMMFSHLADTNTTSMIVGSVLALILISGILMVALRSVKMGLLSLVTNILPAGVGFGLWGVLSGEVHMGLSVVVSMTLGIVVDDSVHFLSKYLRAKREKGYSTEESITYAFTHVGKALGISTLVLIAGFGVLMASHFAMTTDMALLTVWIIVAALAANFLFLPGLLLKFDNNKAKVLQQDANEGV</sequence>
<evidence type="ECO:0000313" key="9">
    <source>
        <dbReference type="Proteomes" id="UP000015380"/>
    </source>
</evidence>
<dbReference type="Pfam" id="PF03176">
    <property type="entry name" value="MMPL"/>
    <property type="match status" value="2"/>
</dbReference>
<accession>S5T4H9</accession>
<evidence type="ECO:0000313" key="8">
    <source>
        <dbReference type="EMBL" id="AGS38721.1"/>
    </source>
</evidence>
<evidence type="ECO:0000256" key="2">
    <source>
        <dbReference type="ARBA" id="ARBA00022475"/>
    </source>
</evidence>
<dbReference type="PATRIC" id="fig|1198232.3.peg.384"/>
<feature type="transmembrane region" description="Helical" evidence="6">
    <location>
        <begin position="708"/>
        <end position="729"/>
    </location>
</feature>